<keyword evidence="1" id="KW-0472">Membrane</keyword>
<keyword evidence="3" id="KW-1185">Reference proteome</keyword>
<comment type="caution">
    <text evidence="2">The sequence shown here is derived from an EMBL/GenBank/DDBJ whole genome shotgun (WGS) entry which is preliminary data.</text>
</comment>
<evidence type="ECO:0000313" key="3">
    <source>
        <dbReference type="Proteomes" id="UP000714420"/>
    </source>
</evidence>
<evidence type="ECO:0000313" key="2">
    <source>
        <dbReference type="EMBL" id="NPD91212.1"/>
    </source>
</evidence>
<evidence type="ECO:0000256" key="1">
    <source>
        <dbReference type="SAM" id="Phobius"/>
    </source>
</evidence>
<dbReference type="EMBL" id="JABKKF010000002">
    <property type="protein sequence ID" value="NPD91212.1"/>
    <property type="molecule type" value="Genomic_DNA"/>
</dbReference>
<dbReference type="Pfam" id="PF06961">
    <property type="entry name" value="DUF1294"/>
    <property type="match status" value="1"/>
</dbReference>
<protein>
    <submittedName>
        <fullName evidence="2">DUF1294 domain-containing protein</fullName>
    </submittedName>
</protein>
<dbReference type="InterPro" id="IPR012156">
    <property type="entry name" value="Cold_shock_CspA"/>
</dbReference>
<proteinExistence type="predicted"/>
<feature type="transmembrane region" description="Helical" evidence="1">
    <location>
        <begin position="64"/>
        <end position="81"/>
    </location>
</feature>
<reference evidence="2 3" key="1">
    <citation type="submission" date="2020-05" db="EMBL/GenBank/DDBJ databases">
        <title>Distinct polysaccharide utilization as determinants for interspecies competition between intestinal Prevotella spp.</title>
        <authorList>
            <person name="Galvez E.J.C."/>
            <person name="Iljazovic A."/>
            <person name="Strowig T."/>
        </authorList>
    </citation>
    <scope>NUCLEOTIDE SEQUENCE [LARGE SCALE GENOMIC DNA]</scope>
    <source>
        <strain evidence="2 3">PMUR</strain>
    </source>
</reference>
<sequence length="83" mass="9535">MLISILTIMNVITFVLYRHDKQCALKGNWRVAEITLLSFSFFGGALGAYIAMHGFRHKTQHKKFQICVPLFLTIQIILLIINL</sequence>
<dbReference type="RefSeq" id="WP_172273319.1">
    <property type="nucleotide sequence ID" value="NZ_CASGMU010000002.1"/>
</dbReference>
<dbReference type="InterPro" id="IPR010718">
    <property type="entry name" value="DUF1294"/>
</dbReference>
<keyword evidence="1" id="KW-1133">Transmembrane helix</keyword>
<organism evidence="2 3">
    <name type="scientific">Xylanibacter muris</name>
    <dbReference type="NCBI Taxonomy" id="2736290"/>
    <lineage>
        <taxon>Bacteria</taxon>
        <taxon>Pseudomonadati</taxon>
        <taxon>Bacteroidota</taxon>
        <taxon>Bacteroidia</taxon>
        <taxon>Bacteroidales</taxon>
        <taxon>Prevotellaceae</taxon>
        <taxon>Xylanibacter</taxon>
    </lineage>
</organism>
<gene>
    <name evidence="2" type="ORF">HPS56_02410</name>
</gene>
<keyword evidence="1" id="KW-0812">Transmembrane</keyword>
<dbReference type="Proteomes" id="UP000714420">
    <property type="component" value="Unassembled WGS sequence"/>
</dbReference>
<dbReference type="PIRSF" id="PIRSF002599">
    <property type="entry name" value="Cold_shock_A"/>
    <property type="match status" value="1"/>
</dbReference>
<feature type="transmembrane region" description="Helical" evidence="1">
    <location>
        <begin position="34"/>
        <end position="52"/>
    </location>
</feature>
<accession>A0ABX2ALT5</accession>
<name>A0ABX2ALT5_9BACT</name>